<reference evidence="1 2" key="1">
    <citation type="submission" date="2020-07" db="EMBL/GenBank/DDBJ databases">
        <title>Genomic Encyclopedia of Type Strains, Phase III (KMG-III): the genomes of soil and plant-associated and newly described type strains.</title>
        <authorList>
            <person name="Whitman W."/>
        </authorList>
    </citation>
    <scope>NUCLEOTIDE SEQUENCE [LARGE SCALE GENOMIC DNA]</scope>
    <source>
        <strain evidence="1 2">DSM 11255</strain>
    </source>
</reference>
<dbReference type="InterPro" id="IPR050509">
    <property type="entry name" value="CoA-transferase_III"/>
</dbReference>
<dbReference type="RefSeq" id="WP_051250056.1">
    <property type="nucleotide sequence ID" value="NZ_ATYG01000001.1"/>
</dbReference>
<dbReference type="Pfam" id="PF02515">
    <property type="entry name" value="CoA_transf_3"/>
    <property type="match status" value="1"/>
</dbReference>
<dbReference type="Gene3D" id="3.40.50.10540">
    <property type="entry name" value="Crotonobetainyl-coa:carnitine coa-transferase, domain 1"/>
    <property type="match status" value="1"/>
</dbReference>
<keyword evidence="2" id="KW-1185">Reference proteome</keyword>
<dbReference type="InterPro" id="IPR044855">
    <property type="entry name" value="CoA-Trfase_III_dom3_sf"/>
</dbReference>
<gene>
    <name evidence="1" type="ORF">HDG70_000176</name>
</gene>
<dbReference type="SUPFAM" id="SSF89796">
    <property type="entry name" value="CoA-transferase family III (CaiB/BaiF)"/>
    <property type="match status" value="1"/>
</dbReference>
<protein>
    <submittedName>
        <fullName evidence="1">Crotonobetainyl-CoA:carnitine CoA-transferase CaiB-like acyl-CoA transferase</fullName>
    </submittedName>
</protein>
<dbReference type="PANTHER" id="PTHR48228">
    <property type="entry name" value="SUCCINYL-COA--D-CITRAMALATE COA-TRANSFERASE"/>
    <property type="match status" value="1"/>
</dbReference>
<evidence type="ECO:0000313" key="1">
    <source>
        <dbReference type="EMBL" id="NYE56470.1"/>
    </source>
</evidence>
<name>A0ABX2R9C6_9THEO</name>
<dbReference type="Proteomes" id="UP000604066">
    <property type="component" value="Unassembled WGS sequence"/>
</dbReference>
<comment type="caution">
    <text evidence="1">The sequence shown here is derived from an EMBL/GenBank/DDBJ whole genome shotgun (WGS) entry which is preliminary data.</text>
</comment>
<evidence type="ECO:0000313" key="2">
    <source>
        <dbReference type="Proteomes" id="UP000604066"/>
    </source>
</evidence>
<sequence>MNLLYDQPLILDLTRLLPGPYGTFLLAAYGAKVIKIEEPVVGDYLKSMFSSEGEESFIYRVLNADKEKIYLNLKDASDREKFLDLVKEANVLVESFRPKVMERLGIGFKKLKEINPKLIYINLGGYLEGSEEAEKAGHDINYLAQSGILGDTYKDGPVILGAPIADFAGGLALSSLVMGGLYYQQLTGLGMYIQIGMAELMKSWGVLAAAVYGEKNKVPGPGKGILKGGVVCYNIYRAKDGYLSLGALEEKFWLNFLRALGREDLKPGQFTPAVKGNRYYDEVCAIFANLTLIEVEKLFKDVDCCLTPVKELKDIATSDVVEGSEKALGFFRVER</sequence>
<proteinExistence type="predicted"/>
<dbReference type="PANTHER" id="PTHR48228:SF5">
    <property type="entry name" value="ALPHA-METHYLACYL-COA RACEMASE"/>
    <property type="match status" value="1"/>
</dbReference>
<accession>A0ABX2R9C6</accession>
<dbReference type="InterPro" id="IPR023606">
    <property type="entry name" value="CoA-Trfase_III_dom_1_sf"/>
</dbReference>
<dbReference type="EMBL" id="JACCBS010000001">
    <property type="protein sequence ID" value="NYE56470.1"/>
    <property type="molecule type" value="Genomic_DNA"/>
</dbReference>
<dbReference type="InterPro" id="IPR003673">
    <property type="entry name" value="CoA-Trfase_fam_III"/>
</dbReference>
<organism evidence="1 2">
    <name type="scientific">Carboxydothermus ferrireducens DSM 11255</name>
    <dbReference type="NCBI Taxonomy" id="1119529"/>
    <lineage>
        <taxon>Bacteria</taxon>
        <taxon>Bacillati</taxon>
        <taxon>Bacillota</taxon>
        <taxon>Clostridia</taxon>
        <taxon>Thermoanaerobacterales</taxon>
        <taxon>Thermoanaerobacteraceae</taxon>
        <taxon>Carboxydothermus</taxon>
    </lineage>
</organism>
<dbReference type="Gene3D" id="3.30.1540.10">
    <property type="entry name" value="formyl-coa transferase, domain 3"/>
    <property type="match status" value="1"/>
</dbReference>